<reference evidence="2" key="1">
    <citation type="submission" date="2023-02" db="EMBL/GenBank/DDBJ databases">
        <title>Genome of toxic invasive species Heracleum sosnowskyi carries increased number of genes despite the absence of recent whole-genome duplications.</title>
        <authorList>
            <person name="Schelkunov M."/>
            <person name="Shtratnikova V."/>
            <person name="Makarenko M."/>
            <person name="Klepikova A."/>
            <person name="Omelchenko D."/>
            <person name="Novikova G."/>
            <person name="Obukhova E."/>
            <person name="Bogdanov V."/>
            <person name="Penin A."/>
            <person name="Logacheva M."/>
        </authorList>
    </citation>
    <scope>NUCLEOTIDE SEQUENCE</scope>
    <source>
        <strain evidence="2">Hsosn_3</strain>
        <tissue evidence="2">Leaf</tissue>
    </source>
</reference>
<dbReference type="InterPro" id="IPR019557">
    <property type="entry name" value="AminoTfrase-like_pln_mobile"/>
</dbReference>
<proteinExistence type="predicted"/>
<comment type="caution">
    <text evidence="2">The sequence shown here is derived from an EMBL/GenBank/DDBJ whole genome shotgun (WGS) entry which is preliminary data.</text>
</comment>
<dbReference type="GO" id="GO:0010073">
    <property type="term" value="P:meristem maintenance"/>
    <property type="evidence" value="ECO:0007669"/>
    <property type="project" value="InterPro"/>
</dbReference>
<sequence>MSSLDVSDDAYSYDFQLRPGPRDPSGLHLQAEHRSTHVWNAGGGDNQRSRVRCKFPALHRRMVPILRKLRSDGVARLTDGNVVTSFTCAESAEGGWRDLIKQMFGSTPDIKSRALHGGRLKLSWLDGVVPEVLPDDADENELVQYTQAYLLQLLGGVLFTDHQGSQVHCMFIPLLQNLSNCETLSWGSGVLAYVYRELCKSCKIGVEEITGCVLLVQLWAWTRLPTLAPVPSPPPLDIWGDLAGPYGLRWSGPKSFADVSSHVGG</sequence>
<evidence type="ECO:0000313" key="2">
    <source>
        <dbReference type="EMBL" id="KAK1384242.1"/>
    </source>
</evidence>
<dbReference type="PANTHER" id="PTHR46033:SF8">
    <property type="entry name" value="PROTEIN MAINTENANCE OF MERISTEMS-LIKE"/>
    <property type="match status" value="1"/>
</dbReference>
<dbReference type="AlphaFoldDB" id="A0AAD8MTB7"/>
<accession>A0AAD8MTB7</accession>
<protein>
    <recommendedName>
        <fullName evidence="1">Aminotransferase-like plant mobile domain-containing protein</fullName>
    </recommendedName>
</protein>
<dbReference type="PANTHER" id="PTHR46033">
    <property type="entry name" value="PROTEIN MAIN-LIKE 2"/>
    <property type="match status" value="1"/>
</dbReference>
<dbReference type="InterPro" id="IPR044824">
    <property type="entry name" value="MAIN-like"/>
</dbReference>
<reference evidence="2" key="2">
    <citation type="submission" date="2023-05" db="EMBL/GenBank/DDBJ databases">
        <authorList>
            <person name="Schelkunov M.I."/>
        </authorList>
    </citation>
    <scope>NUCLEOTIDE SEQUENCE</scope>
    <source>
        <strain evidence="2">Hsosn_3</strain>
        <tissue evidence="2">Leaf</tissue>
    </source>
</reference>
<evidence type="ECO:0000313" key="3">
    <source>
        <dbReference type="Proteomes" id="UP001237642"/>
    </source>
</evidence>
<name>A0AAD8MTB7_9APIA</name>
<dbReference type="Proteomes" id="UP001237642">
    <property type="component" value="Unassembled WGS sequence"/>
</dbReference>
<gene>
    <name evidence="2" type="ORF">POM88_021977</name>
</gene>
<dbReference type="EMBL" id="JAUIZM010000005">
    <property type="protein sequence ID" value="KAK1384242.1"/>
    <property type="molecule type" value="Genomic_DNA"/>
</dbReference>
<organism evidence="2 3">
    <name type="scientific">Heracleum sosnowskyi</name>
    <dbReference type="NCBI Taxonomy" id="360622"/>
    <lineage>
        <taxon>Eukaryota</taxon>
        <taxon>Viridiplantae</taxon>
        <taxon>Streptophyta</taxon>
        <taxon>Embryophyta</taxon>
        <taxon>Tracheophyta</taxon>
        <taxon>Spermatophyta</taxon>
        <taxon>Magnoliopsida</taxon>
        <taxon>eudicotyledons</taxon>
        <taxon>Gunneridae</taxon>
        <taxon>Pentapetalae</taxon>
        <taxon>asterids</taxon>
        <taxon>campanulids</taxon>
        <taxon>Apiales</taxon>
        <taxon>Apiaceae</taxon>
        <taxon>Apioideae</taxon>
        <taxon>apioid superclade</taxon>
        <taxon>Tordylieae</taxon>
        <taxon>Tordyliinae</taxon>
        <taxon>Heracleum</taxon>
    </lineage>
</organism>
<dbReference type="Pfam" id="PF10536">
    <property type="entry name" value="PMD"/>
    <property type="match status" value="1"/>
</dbReference>
<evidence type="ECO:0000259" key="1">
    <source>
        <dbReference type="Pfam" id="PF10536"/>
    </source>
</evidence>
<keyword evidence="3" id="KW-1185">Reference proteome</keyword>
<feature type="domain" description="Aminotransferase-like plant mobile" evidence="1">
    <location>
        <begin position="93"/>
        <end position="251"/>
    </location>
</feature>